<dbReference type="Pfam" id="PF05345">
    <property type="entry name" value="He_PIG"/>
    <property type="match status" value="1"/>
</dbReference>
<gene>
    <name evidence="3" type="ORF">CWB73_18845</name>
</gene>
<dbReference type="Proteomes" id="UP000307362">
    <property type="component" value="Unassembled WGS sequence"/>
</dbReference>
<feature type="compositionally biased region" description="Acidic residues" evidence="1">
    <location>
        <begin position="305"/>
        <end position="317"/>
    </location>
</feature>
<keyword evidence="2" id="KW-0732">Signal</keyword>
<feature type="region of interest" description="Disordered" evidence="1">
    <location>
        <begin position="299"/>
        <end position="319"/>
    </location>
</feature>
<evidence type="ECO:0000256" key="1">
    <source>
        <dbReference type="SAM" id="MobiDB-lite"/>
    </source>
</evidence>
<dbReference type="PANTHER" id="PTHR42754">
    <property type="entry name" value="ENDOGLUCANASE"/>
    <property type="match status" value="1"/>
</dbReference>
<dbReference type="AlphaFoldDB" id="A0A5S3YNN2"/>
<evidence type="ECO:0000313" key="3">
    <source>
        <dbReference type="EMBL" id="TMP77873.1"/>
    </source>
</evidence>
<comment type="caution">
    <text evidence="3">The sequence shown here is derived from an EMBL/GenBank/DDBJ whole genome shotgun (WGS) entry which is preliminary data.</text>
</comment>
<protein>
    <recommendedName>
        <fullName evidence="5">Fibronectin type-III domain-containing protein</fullName>
    </recommendedName>
</protein>
<organism evidence="3 4">
    <name type="scientific">Pseudoalteromonas phenolica</name>
    <dbReference type="NCBI Taxonomy" id="161398"/>
    <lineage>
        <taxon>Bacteria</taxon>
        <taxon>Pseudomonadati</taxon>
        <taxon>Pseudomonadota</taxon>
        <taxon>Gammaproteobacteria</taxon>
        <taxon>Alteromonadales</taxon>
        <taxon>Pseudoalteromonadaceae</taxon>
        <taxon>Pseudoalteromonas</taxon>
    </lineage>
</organism>
<dbReference type="EMBL" id="PNCM01000049">
    <property type="protein sequence ID" value="TMP77873.1"/>
    <property type="molecule type" value="Genomic_DNA"/>
</dbReference>
<accession>A0A5S3YNN2</accession>
<reference evidence="4" key="2">
    <citation type="submission" date="2019-06" db="EMBL/GenBank/DDBJ databases">
        <title>Co-occurence of chitin degradation, pigmentation and bioactivity in marine Pseudoalteromonas.</title>
        <authorList>
            <person name="Sonnenschein E.C."/>
            <person name="Bech P.K."/>
        </authorList>
    </citation>
    <scope>NUCLEOTIDE SEQUENCE [LARGE SCALE GENOMIC DNA]</scope>
    <source>
        <strain evidence="4">S1189</strain>
    </source>
</reference>
<dbReference type="OrthoDB" id="1121506at2"/>
<feature type="signal peptide" evidence="2">
    <location>
        <begin position="1"/>
        <end position="21"/>
    </location>
</feature>
<dbReference type="Gene3D" id="2.60.40.3440">
    <property type="match status" value="1"/>
</dbReference>
<evidence type="ECO:0008006" key="5">
    <source>
        <dbReference type="Google" id="ProtNLM"/>
    </source>
</evidence>
<dbReference type="Pfam" id="PF17963">
    <property type="entry name" value="Big_9"/>
    <property type="match status" value="1"/>
</dbReference>
<dbReference type="GO" id="GO:0005509">
    <property type="term" value="F:calcium ion binding"/>
    <property type="evidence" value="ECO:0007669"/>
    <property type="project" value="InterPro"/>
</dbReference>
<dbReference type="Gene3D" id="2.60.40.10">
    <property type="entry name" value="Immunoglobulins"/>
    <property type="match status" value="2"/>
</dbReference>
<dbReference type="InterPro" id="IPR011047">
    <property type="entry name" value="Quinoprotein_ADH-like_sf"/>
</dbReference>
<dbReference type="InterPro" id="IPR015919">
    <property type="entry name" value="Cadherin-like_sf"/>
</dbReference>
<evidence type="ECO:0000313" key="4">
    <source>
        <dbReference type="Proteomes" id="UP000307362"/>
    </source>
</evidence>
<dbReference type="RefSeq" id="WP_138568996.1">
    <property type="nucleotide sequence ID" value="NZ_PNCM01000049.1"/>
</dbReference>
<dbReference type="SUPFAM" id="SSF50998">
    <property type="entry name" value="Quinoprotein alcohol dehydrogenase-like"/>
    <property type="match status" value="1"/>
</dbReference>
<dbReference type="PANTHER" id="PTHR42754:SF1">
    <property type="entry name" value="LIPOPROTEIN"/>
    <property type="match status" value="1"/>
</dbReference>
<sequence>MKKTNQATLLLVALLGLTACGGGSFSETQNDVKQDQSNTQPQKKEITIVGSVEKGPFVIGSTVTINILNENGENTDSTIVTKTTDDLGNFEFKVPAGSIIEISASGYYRNEITGGLSEGELTLRSIYKASETERQNANVNLLTHLTSNRVLELIKAGESSFEEAIQRAEQEFTTNFKNVISSSSNANFASLSIYKDANSEASAYLLALSSMFYQHAINTAKNNQTSADAELTAALNELESDFGSDGKVDNQEVLTAIQKAQKLIDPLQVQQNLFDWVTGKEQYAIPDINEFLDTDLDGIANNKDNDDDNDGIADEDDSSPHLADFIVEDKNISVLEDESITLDLTTNAPLGDEVKIIATQVKGPTNGELSGYFPEITYTPFNDFNGQDKFTLTLFQDGIESTPFTITVDIKAVNDAPTIEGQPEVNIIANNEYSFLPSISDIENNQLTVTVENLPEWLTVDPSTGMLKGTPTNAQVATYSNIQMSVSDGTTTSQLAPFSINVDYSTLAAPTNLKQTSSTKEKLQEIKLNWEQVEFAKSYTLEISLFEDFRTISQIETIETNSITLEKEPNHYYWRVSTVNPNGETGFSSEIISLQAGVFNTILEGKKNDRAEVIISTQDKGYVILGSSNSLDLNDQVDGQGDDFVTKLDEKGNIVWEYFYNYPNDKIFNDIIELPDGSIIALGKESNSKRVGTLLKLNKNGEKDWVKTFQNENDYSTSFYSPTYAHDKLYLISNEYIPTDDSNGETKSSLRTIDLESGNLSKALEIPSFEGVSITYLSNLFTNSNNELVVVGNVLPPIDKNQPMYYTAGGIFMMELDNKQQAQVKWHNSGTYTFMNANHIVQLENNNYAIIGQSSFGASFALLKQNGDEIVNGNFPSEFAYISYGSRSLVQAENGKFYTIGSIDSYDNKTLIGFDNRLNIISKEPLDKELSSYIYSEQGMVINDDGTITVLMNRRIGDSYDYDIVIKRFKPSFN</sequence>
<reference evidence="3 4" key="1">
    <citation type="submission" date="2017-12" db="EMBL/GenBank/DDBJ databases">
        <authorList>
            <person name="Paulsen S."/>
            <person name="Gram L.K."/>
        </authorList>
    </citation>
    <scope>NUCLEOTIDE SEQUENCE [LARGE SCALE GENOMIC DNA]</scope>
    <source>
        <strain evidence="3 4">S1189</strain>
    </source>
</reference>
<dbReference type="PROSITE" id="PS51257">
    <property type="entry name" value="PROKAR_LIPOPROTEIN"/>
    <property type="match status" value="1"/>
</dbReference>
<evidence type="ECO:0000256" key="2">
    <source>
        <dbReference type="SAM" id="SignalP"/>
    </source>
</evidence>
<dbReference type="SUPFAM" id="SSF49313">
    <property type="entry name" value="Cadherin-like"/>
    <property type="match status" value="1"/>
</dbReference>
<proteinExistence type="predicted"/>
<dbReference type="InterPro" id="IPR013783">
    <property type="entry name" value="Ig-like_fold"/>
</dbReference>
<dbReference type="GO" id="GO:0016020">
    <property type="term" value="C:membrane"/>
    <property type="evidence" value="ECO:0007669"/>
    <property type="project" value="InterPro"/>
</dbReference>
<feature type="chain" id="PRO_5024343461" description="Fibronectin type-III domain-containing protein" evidence="2">
    <location>
        <begin position="22"/>
        <end position="974"/>
    </location>
</feature>
<name>A0A5S3YNN2_9GAMM</name>